<dbReference type="RefSeq" id="WP_101455288.1">
    <property type="nucleotide sequence ID" value="NZ_PCGY01000018.1"/>
</dbReference>
<accession>A0A2N3QGI8</accession>
<comment type="similarity">
    <text evidence="2">Belongs to the binding-protein-dependent transport system permease family. CysTW subfamily.</text>
</comment>
<gene>
    <name evidence="10" type="ORF">CQR47_1499</name>
</gene>
<evidence type="ECO:0000256" key="4">
    <source>
        <dbReference type="ARBA" id="ARBA00022475"/>
    </source>
</evidence>
<dbReference type="GO" id="GO:0055085">
    <property type="term" value="P:transmembrane transport"/>
    <property type="evidence" value="ECO:0007669"/>
    <property type="project" value="InterPro"/>
</dbReference>
<dbReference type="Pfam" id="PF00528">
    <property type="entry name" value="BPD_transp_1"/>
    <property type="match status" value="1"/>
</dbReference>
<dbReference type="SUPFAM" id="SSF161098">
    <property type="entry name" value="MetI-like"/>
    <property type="match status" value="1"/>
</dbReference>
<dbReference type="AlphaFoldDB" id="A0A2N3QGI8"/>
<dbReference type="EMBL" id="PCGY01000018">
    <property type="protein sequence ID" value="PKU90253.1"/>
    <property type="molecule type" value="Genomic_DNA"/>
</dbReference>
<name>A0A2N3QGI8_9BIFI</name>
<reference evidence="10 11" key="1">
    <citation type="submission" date="2017-10" db="EMBL/GenBank/DDBJ databases">
        <title>Bifidobacterium genomics.</title>
        <authorList>
            <person name="Lugli G.A."/>
            <person name="Milani C."/>
            <person name="Mancabelli L."/>
        </authorList>
    </citation>
    <scope>NUCLEOTIDE SEQUENCE [LARGE SCALE GENOMIC DNA]</scope>
    <source>
        <strain evidence="10 11">1542B</strain>
    </source>
</reference>
<dbReference type="GO" id="GO:0005886">
    <property type="term" value="C:plasma membrane"/>
    <property type="evidence" value="ECO:0007669"/>
    <property type="project" value="UniProtKB-SubCell"/>
</dbReference>
<feature type="transmembrane region" description="Helical" evidence="8">
    <location>
        <begin position="234"/>
        <end position="255"/>
    </location>
</feature>
<proteinExistence type="inferred from homology"/>
<protein>
    <submittedName>
        <fullName evidence="10">ABC transporter permease</fullName>
    </submittedName>
</protein>
<comment type="subcellular location">
    <subcellularLocation>
        <location evidence="1 8">Cell membrane</location>
        <topology evidence="1 8">Multi-pass membrane protein</topology>
    </subcellularLocation>
</comment>
<evidence type="ECO:0000256" key="3">
    <source>
        <dbReference type="ARBA" id="ARBA00022448"/>
    </source>
</evidence>
<dbReference type="InterPro" id="IPR035906">
    <property type="entry name" value="MetI-like_sf"/>
</dbReference>
<feature type="transmembrane region" description="Helical" evidence="8">
    <location>
        <begin position="100"/>
        <end position="120"/>
    </location>
</feature>
<feature type="transmembrane region" description="Helical" evidence="8">
    <location>
        <begin position="55"/>
        <end position="88"/>
    </location>
</feature>
<evidence type="ECO:0000313" key="10">
    <source>
        <dbReference type="EMBL" id="PKU90253.1"/>
    </source>
</evidence>
<sequence length="264" mass="28442">MELKKPTRIVFGTLTVLILLFIYLPLLVVVVNSFNGSTTLSWPVRSLTLQWWSKALSSTGLLAAVGTSLEVAVAATVVSLILGTLCAIALQRYEFFGKSAVNLLVVLPIALPGIVTGIALNNAFTTMLGVKLSIFTLIVAHVTFTIVTVYNNAFARLGQLGRHVEEASADLGAGLWTTFTKVTFPRIRTSLIAGGLLAFALSFDEIVVTTFTAGQNVTTLPIWIMNNMFRPHQAPVVSVVAVVMVAISLIPLWLAQRATADEER</sequence>
<evidence type="ECO:0000313" key="11">
    <source>
        <dbReference type="Proteomes" id="UP000233727"/>
    </source>
</evidence>
<keyword evidence="5 8" id="KW-0812">Transmembrane</keyword>
<dbReference type="CDD" id="cd06261">
    <property type="entry name" value="TM_PBP2"/>
    <property type="match status" value="1"/>
</dbReference>
<evidence type="ECO:0000259" key="9">
    <source>
        <dbReference type="PROSITE" id="PS50928"/>
    </source>
</evidence>
<dbReference type="PANTHER" id="PTHR43848:SF2">
    <property type="entry name" value="PUTRESCINE TRANSPORT SYSTEM PERMEASE PROTEIN POTI"/>
    <property type="match status" value="1"/>
</dbReference>
<feature type="domain" description="ABC transmembrane type-1" evidence="9">
    <location>
        <begin position="65"/>
        <end position="255"/>
    </location>
</feature>
<keyword evidence="4" id="KW-1003">Cell membrane</keyword>
<dbReference type="Proteomes" id="UP000233727">
    <property type="component" value="Unassembled WGS sequence"/>
</dbReference>
<keyword evidence="6 8" id="KW-1133">Transmembrane helix</keyword>
<keyword evidence="7 8" id="KW-0472">Membrane</keyword>
<evidence type="ECO:0000256" key="7">
    <source>
        <dbReference type="ARBA" id="ARBA00023136"/>
    </source>
</evidence>
<dbReference type="InterPro" id="IPR000515">
    <property type="entry name" value="MetI-like"/>
</dbReference>
<evidence type="ECO:0000256" key="2">
    <source>
        <dbReference type="ARBA" id="ARBA00007069"/>
    </source>
</evidence>
<feature type="transmembrane region" description="Helical" evidence="8">
    <location>
        <begin position="191"/>
        <end position="214"/>
    </location>
</feature>
<evidence type="ECO:0000256" key="8">
    <source>
        <dbReference type="RuleBase" id="RU363032"/>
    </source>
</evidence>
<feature type="transmembrane region" description="Helical" evidence="8">
    <location>
        <begin position="9"/>
        <end position="35"/>
    </location>
</feature>
<organism evidence="10 11">
    <name type="scientific">Bifidobacterium thermophilum</name>
    <dbReference type="NCBI Taxonomy" id="33905"/>
    <lineage>
        <taxon>Bacteria</taxon>
        <taxon>Bacillati</taxon>
        <taxon>Actinomycetota</taxon>
        <taxon>Actinomycetes</taxon>
        <taxon>Bifidobacteriales</taxon>
        <taxon>Bifidobacteriaceae</taxon>
        <taxon>Bifidobacterium</taxon>
    </lineage>
</organism>
<evidence type="ECO:0000256" key="1">
    <source>
        <dbReference type="ARBA" id="ARBA00004651"/>
    </source>
</evidence>
<feature type="transmembrane region" description="Helical" evidence="8">
    <location>
        <begin position="132"/>
        <end position="153"/>
    </location>
</feature>
<comment type="caution">
    <text evidence="10">The sequence shown here is derived from an EMBL/GenBank/DDBJ whole genome shotgun (WGS) entry which is preliminary data.</text>
</comment>
<evidence type="ECO:0000256" key="5">
    <source>
        <dbReference type="ARBA" id="ARBA00022692"/>
    </source>
</evidence>
<dbReference type="PROSITE" id="PS50928">
    <property type="entry name" value="ABC_TM1"/>
    <property type="match status" value="1"/>
</dbReference>
<evidence type="ECO:0000256" key="6">
    <source>
        <dbReference type="ARBA" id="ARBA00022989"/>
    </source>
</evidence>
<keyword evidence="3 8" id="KW-0813">Transport</keyword>
<dbReference type="Gene3D" id="1.10.3720.10">
    <property type="entry name" value="MetI-like"/>
    <property type="match status" value="1"/>
</dbReference>
<dbReference type="InterPro" id="IPR051789">
    <property type="entry name" value="Bact_Polyamine_Transport"/>
</dbReference>
<dbReference type="PANTHER" id="PTHR43848">
    <property type="entry name" value="PUTRESCINE TRANSPORT SYSTEM PERMEASE PROTEIN POTI"/>
    <property type="match status" value="1"/>
</dbReference>